<reference evidence="2" key="1">
    <citation type="submission" date="2023-06" db="EMBL/GenBank/DDBJ databases">
        <title>Genome-scale phylogeny and comparative genomics of the fungal order Sordariales.</title>
        <authorList>
            <consortium name="Lawrence Berkeley National Laboratory"/>
            <person name="Hensen N."/>
            <person name="Bonometti L."/>
            <person name="Westerberg I."/>
            <person name="Brannstrom I.O."/>
            <person name="Guillou S."/>
            <person name="Cros-Aarteil S."/>
            <person name="Calhoun S."/>
            <person name="Haridas S."/>
            <person name="Kuo A."/>
            <person name="Mondo S."/>
            <person name="Pangilinan J."/>
            <person name="Riley R."/>
            <person name="Labutti K."/>
            <person name="Andreopoulos B."/>
            <person name="Lipzen A."/>
            <person name="Chen C."/>
            <person name="Yanf M."/>
            <person name="Daum C."/>
            <person name="Ng V."/>
            <person name="Clum A."/>
            <person name="Steindorff A."/>
            <person name="Ohm R."/>
            <person name="Martin F."/>
            <person name="Silar P."/>
            <person name="Natvig D."/>
            <person name="Lalanne C."/>
            <person name="Gautier V."/>
            <person name="Ament-Velasquez S.L."/>
            <person name="Kruys A."/>
            <person name="Hutchinson M.I."/>
            <person name="Powell A.J."/>
            <person name="Barry K."/>
            <person name="Miller A.N."/>
            <person name="Grigoriev I.V."/>
            <person name="Debuchy R."/>
            <person name="Gladieux P."/>
            <person name="Thoren M.H."/>
            <person name="Johannesson H."/>
        </authorList>
    </citation>
    <scope>NUCLEOTIDE SEQUENCE</scope>
    <source>
        <strain evidence="2">8032-3</strain>
    </source>
</reference>
<feature type="compositionally biased region" description="Acidic residues" evidence="1">
    <location>
        <begin position="56"/>
        <end position="67"/>
    </location>
</feature>
<dbReference type="Proteomes" id="UP001244011">
    <property type="component" value="Unassembled WGS sequence"/>
</dbReference>
<feature type="compositionally biased region" description="Polar residues" evidence="1">
    <location>
        <begin position="72"/>
        <end position="90"/>
    </location>
</feature>
<feature type="compositionally biased region" description="Basic and acidic residues" evidence="1">
    <location>
        <begin position="113"/>
        <end position="122"/>
    </location>
</feature>
<dbReference type="GeneID" id="85316233"/>
<evidence type="ECO:0000313" key="2">
    <source>
        <dbReference type="EMBL" id="KAK1772382.1"/>
    </source>
</evidence>
<evidence type="ECO:0000256" key="1">
    <source>
        <dbReference type="SAM" id="MobiDB-lite"/>
    </source>
</evidence>
<keyword evidence="3" id="KW-1185">Reference proteome</keyword>
<accession>A0AAJ0CA62</accession>
<proteinExistence type="predicted"/>
<dbReference type="AlphaFoldDB" id="A0AAJ0CA62"/>
<dbReference type="EMBL" id="MU838997">
    <property type="protein sequence ID" value="KAK1772382.1"/>
    <property type="molecule type" value="Genomic_DNA"/>
</dbReference>
<gene>
    <name evidence="2" type="ORF">QBC33DRAFT_7575</name>
</gene>
<comment type="caution">
    <text evidence="2">The sequence shown here is derived from an EMBL/GenBank/DDBJ whole genome shotgun (WGS) entry which is preliminary data.</text>
</comment>
<evidence type="ECO:0000313" key="3">
    <source>
        <dbReference type="Proteomes" id="UP001244011"/>
    </source>
</evidence>
<dbReference type="RefSeq" id="XP_060288595.1">
    <property type="nucleotide sequence ID" value="XM_060433046.1"/>
</dbReference>
<feature type="compositionally biased region" description="Low complexity" evidence="1">
    <location>
        <begin position="131"/>
        <end position="154"/>
    </location>
</feature>
<feature type="region of interest" description="Disordered" evidence="1">
    <location>
        <begin position="113"/>
        <end position="162"/>
    </location>
</feature>
<name>A0AAJ0CA62_9PEZI</name>
<protein>
    <submittedName>
        <fullName evidence="2">Uncharacterized protein</fullName>
    </submittedName>
</protein>
<organism evidence="2 3">
    <name type="scientific">Phialemonium atrogriseum</name>
    <dbReference type="NCBI Taxonomy" id="1093897"/>
    <lineage>
        <taxon>Eukaryota</taxon>
        <taxon>Fungi</taxon>
        <taxon>Dikarya</taxon>
        <taxon>Ascomycota</taxon>
        <taxon>Pezizomycotina</taxon>
        <taxon>Sordariomycetes</taxon>
        <taxon>Sordariomycetidae</taxon>
        <taxon>Cephalothecales</taxon>
        <taxon>Cephalothecaceae</taxon>
        <taxon>Phialemonium</taxon>
    </lineage>
</organism>
<sequence>MYSSYGSYSGMSAPLDINPSTLSVRAQHANCAFPSWPRRSSLSESENEERPTSYLSDEDLFPSDPFEDDAHSVSSAGSASPQFLQSPPQQITEAELLDRQREHAAHQREVMRFLMGEKERRRQAAKKQRRSSSSSSSGSSSSSAKKSPKSKLSAMTPIAEAE</sequence>
<feature type="region of interest" description="Disordered" evidence="1">
    <location>
        <begin position="34"/>
        <end position="90"/>
    </location>
</feature>